<organism evidence="1 2">
    <name type="scientific">Trametes sanguinea</name>
    <dbReference type="NCBI Taxonomy" id="158606"/>
    <lineage>
        <taxon>Eukaryota</taxon>
        <taxon>Fungi</taxon>
        <taxon>Dikarya</taxon>
        <taxon>Basidiomycota</taxon>
        <taxon>Agaricomycotina</taxon>
        <taxon>Agaricomycetes</taxon>
        <taxon>Polyporales</taxon>
        <taxon>Polyporaceae</taxon>
        <taxon>Trametes</taxon>
    </lineage>
</organism>
<reference evidence="1" key="1">
    <citation type="submission" date="2022-08" db="EMBL/GenBank/DDBJ databases">
        <title>Genome Sequence of Pycnoporus sanguineus.</title>
        <authorList>
            <person name="Buettner E."/>
        </authorList>
    </citation>
    <scope>NUCLEOTIDE SEQUENCE</scope>
    <source>
        <strain evidence="1">CG-C14</strain>
    </source>
</reference>
<protein>
    <submittedName>
        <fullName evidence="1">Uncharacterized protein</fullName>
    </submittedName>
</protein>
<comment type="caution">
    <text evidence="1">The sequence shown here is derived from an EMBL/GenBank/DDBJ whole genome shotgun (WGS) entry which is preliminary data.</text>
</comment>
<gene>
    <name evidence="1" type="ORF">NUW54_g4463</name>
</gene>
<keyword evidence="2" id="KW-1185">Reference proteome</keyword>
<evidence type="ECO:0000313" key="1">
    <source>
        <dbReference type="EMBL" id="KAJ3005167.1"/>
    </source>
</evidence>
<accession>A0ACC1Q0X7</accession>
<evidence type="ECO:0000313" key="2">
    <source>
        <dbReference type="Proteomes" id="UP001144978"/>
    </source>
</evidence>
<dbReference type="EMBL" id="JANSHE010001022">
    <property type="protein sequence ID" value="KAJ3005167.1"/>
    <property type="molecule type" value="Genomic_DNA"/>
</dbReference>
<name>A0ACC1Q0X7_9APHY</name>
<proteinExistence type="predicted"/>
<dbReference type="Proteomes" id="UP001144978">
    <property type="component" value="Unassembled WGS sequence"/>
</dbReference>
<sequence length="195" mass="21397">MSSSSHVPSSSSSLANLAEDEHSEVVPNRSGRRSPATKRSDSDHPCPHHSPLPILLQRYIKETRNRLPWEDSDCEQCQLGQYLDDEDMSDISTTDETENVCNAFRHLSKVTTRNVHSILSRSASLEDFKTAYLAIDEAMGTLRVHLHTLGASVGDANRSDDGHRTSVNVEAPGRLPISLSPRKHADLTLGSSSSP</sequence>